<dbReference type="EMBL" id="PIFK01000098">
    <property type="protein sequence ID" value="PTP18616.1"/>
    <property type="molecule type" value="Genomic_DNA"/>
</dbReference>
<name>A0A2T5EGH7_VIBSP</name>
<dbReference type="AlphaFoldDB" id="A0A2T5EGH7"/>
<comment type="caution">
    <text evidence="1">The sequence shown here is derived from an EMBL/GenBank/DDBJ whole genome shotgun (WGS) entry which is preliminary data.</text>
</comment>
<dbReference type="Proteomes" id="UP000244197">
    <property type="component" value="Unassembled WGS sequence"/>
</dbReference>
<proteinExistence type="predicted"/>
<protein>
    <submittedName>
        <fullName evidence="1">Uncharacterized protein</fullName>
    </submittedName>
</protein>
<sequence>MTSTKNDLCEINLSISDNINRLQTKFDALISERMFGKDTTENMLLLIVDMIETLKNLQSKTDLLERELVSRD</sequence>
<organism evidence="1 2">
    <name type="scientific">Vibrio splendidus</name>
    <dbReference type="NCBI Taxonomy" id="29497"/>
    <lineage>
        <taxon>Bacteria</taxon>
        <taxon>Pseudomonadati</taxon>
        <taxon>Pseudomonadota</taxon>
        <taxon>Gammaproteobacteria</taxon>
        <taxon>Vibrionales</taxon>
        <taxon>Vibrionaceae</taxon>
        <taxon>Vibrio</taxon>
    </lineage>
</organism>
<reference evidence="1 2" key="1">
    <citation type="submission" date="2017-11" db="EMBL/GenBank/DDBJ databases">
        <title>Population delineation of vibrios coincides with oyster pathogenicity.</title>
        <authorList>
            <person name="Bruto M."/>
            <person name="Labreuche Y."/>
            <person name="James A."/>
            <person name="Piel D."/>
            <person name="Chenivesse S."/>
            <person name="Petton B."/>
            <person name="Polz M.F."/>
            <person name="Le Roux F."/>
        </authorList>
    </citation>
    <scope>NUCLEOTIDE SEQUENCE [LARGE SCALE GENOMIC DNA]</scope>
    <source>
        <strain evidence="1 2">FF_144</strain>
    </source>
</reference>
<evidence type="ECO:0000313" key="1">
    <source>
        <dbReference type="EMBL" id="PTP18616.1"/>
    </source>
</evidence>
<accession>A0A2T5EGH7</accession>
<gene>
    <name evidence="1" type="ORF">CWO07_24935</name>
</gene>
<evidence type="ECO:0000313" key="2">
    <source>
        <dbReference type="Proteomes" id="UP000244197"/>
    </source>
</evidence>